<dbReference type="NCBIfam" id="NF038167">
    <property type="entry name" value="cyan_ocin_like"/>
    <property type="match status" value="1"/>
</dbReference>
<accession>A0ABT5AV25</accession>
<dbReference type="InterPro" id="IPR049891">
    <property type="entry name" value="CTB"/>
</dbReference>
<evidence type="ECO:0000313" key="1">
    <source>
        <dbReference type="EMBL" id="MDB9541171.1"/>
    </source>
</evidence>
<evidence type="ECO:0000313" key="2">
    <source>
        <dbReference type="Proteomes" id="UP001212499"/>
    </source>
</evidence>
<dbReference type="Proteomes" id="UP001212499">
    <property type="component" value="Unassembled WGS sequence"/>
</dbReference>
<dbReference type="EMBL" id="JAQMUH010000185">
    <property type="protein sequence ID" value="MDB9541171.1"/>
    <property type="molecule type" value="Genomic_DNA"/>
</dbReference>
<sequence>MTEHILSELCVALSHEQQELIAGGVDFDLAGSNFANRLANLQGSVRSGPDGSSANSTGELTATNTAAQDLLGLGAAQVPDVDALGAAPILNGAGNNSNNE</sequence>
<gene>
    <name evidence="1" type="ORF">PN457_16140</name>
</gene>
<proteinExistence type="predicted"/>
<comment type="caution">
    <text evidence="1">The sequence shown here is derived from an EMBL/GenBank/DDBJ whole genome shotgun (WGS) entry which is preliminary data.</text>
</comment>
<keyword evidence="2" id="KW-1185">Reference proteome</keyword>
<organism evidence="1 2">
    <name type="scientific">Anabaenopsis arnoldii</name>
    <dbReference type="NCBI Taxonomy" id="2152938"/>
    <lineage>
        <taxon>Bacteria</taxon>
        <taxon>Bacillati</taxon>
        <taxon>Cyanobacteriota</taxon>
        <taxon>Cyanophyceae</taxon>
        <taxon>Nostocales</taxon>
        <taxon>Nodulariaceae</taxon>
        <taxon>Anabaenopsis</taxon>
    </lineage>
</organism>
<name>A0ABT5AV25_9CYAN</name>
<protein>
    <submittedName>
        <fullName evidence="1">CTB family bacteriocin</fullName>
    </submittedName>
</protein>
<reference evidence="1 2" key="1">
    <citation type="submission" date="2023-01" db="EMBL/GenBank/DDBJ databases">
        <title>Genomes from the Australian National Cyanobacteria Reference Collection.</title>
        <authorList>
            <person name="Willis A."/>
            <person name="Lee E.M.F."/>
        </authorList>
    </citation>
    <scope>NUCLEOTIDE SEQUENCE [LARGE SCALE GENOMIC DNA]</scope>
    <source>
        <strain evidence="1 2">CS-1033</strain>
    </source>
</reference>
<dbReference type="RefSeq" id="WP_271734481.1">
    <property type="nucleotide sequence ID" value="NZ_JANQDP010000193.1"/>
</dbReference>